<evidence type="ECO:0000259" key="3">
    <source>
        <dbReference type="PROSITE" id="PS51980"/>
    </source>
</evidence>
<dbReference type="PANTHER" id="PTHR23288:SF17">
    <property type="entry name" value="RNA POLYMERASE II ELONGATION FACTOR ELL"/>
    <property type="match status" value="1"/>
</dbReference>
<name>A0A9X0D4I1_9CNID</name>
<dbReference type="GO" id="GO:0032968">
    <property type="term" value="P:positive regulation of transcription elongation by RNA polymerase II"/>
    <property type="evidence" value="ECO:0007669"/>
    <property type="project" value="TreeGrafter"/>
</dbReference>
<dbReference type="GO" id="GO:0042795">
    <property type="term" value="P:snRNA transcription by RNA polymerase II"/>
    <property type="evidence" value="ECO:0007669"/>
    <property type="project" value="TreeGrafter"/>
</dbReference>
<dbReference type="AlphaFoldDB" id="A0A9X0D4I1"/>
<dbReference type="Pfam" id="PF07303">
    <property type="entry name" value="Occludin_ELL"/>
    <property type="match status" value="1"/>
</dbReference>
<evidence type="ECO:0000256" key="2">
    <source>
        <dbReference type="PROSITE-ProRule" id="PRU01324"/>
    </source>
</evidence>
<dbReference type="SUPFAM" id="SSF144292">
    <property type="entry name" value="occludin/ELL-like"/>
    <property type="match status" value="1"/>
</dbReference>
<dbReference type="GO" id="GO:0008023">
    <property type="term" value="C:transcription elongation factor complex"/>
    <property type="evidence" value="ECO:0007669"/>
    <property type="project" value="TreeGrafter"/>
</dbReference>
<proteinExistence type="inferred from homology"/>
<dbReference type="PANTHER" id="PTHR23288">
    <property type="entry name" value="OCCLUDIN AND RNA POLYMERASE II ELONGATION FACTOR ELL"/>
    <property type="match status" value="1"/>
</dbReference>
<comment type="caution">
    <text evidence="4">The sequence shown here is derived from an EMBL/GenBank/DDBJ whole genome shotgun (WGS) entry which is preliminary data.</text>
</comment>
<comment type="similarity">
    <text evidence="1 2">Belongs to the ELL/occludin family.</text>
</comment>
<dbReference type="InterPro" id="IPR031176">
    <property type="entry name" value="ELL/occludin"/>
</dbReference>
<dbReference type="InterPro" id="IPR010844">
    <property type="entry name" value="Occludin_ELL"/>
</dbReference>
<feature type="domain" description="OCEL" evidence="3">
    <location>
        <begin position="36"/>
        <end position="145"/>
    </location>
</feature>
<dbReference type="PROSITE" id="PS51980">
    <property type="entry name" value="OCEL"/>
    <property type="match status" value="1"/>
</dbReference>
<evidence type="ECO:0000313" key="5">
    <source>
        <dbReference type="Proteomes" id="UP001163046"/>
    </source>
</evidence>
<sequence>MEQYITRLDCTEYFNLSRGFVLLENSINAVNGLDSPEFMRKYKLITTYEQRCLYKKDFQTEYEEYKALKEKIDSVSTKFTELQSKRLQFPVKSTERQTIDAEILEHYEQIQKDPLWQPTKKRCHDLHTKLTYIKGLISAYDKSDANT</sequence>
<gene>
    <name evidence="4" type="primary">ELL2_2</name>
    <name evidence="4" type="ORF">OS493_021185</name>
</gene>
<dbReference type="Gene3D" id="6.10.140.340">
    <property type="match status" value="1"/>
</dbReference>
<evidence type="ECO:0000313" key="4">
    <source>
        <dbReference type="EMBL" id="KAJ7384554.1"/>
    </source>
</evidence>
<accession>A0A9X0D4I1</accession>
<evidence type="ECO:0000256" key="1">
    <source>
        <dbReference type="ARBA" id="ARBA00009171"/>
    </source>
</evidence>
<reference evidence="4" key="1">
    <citation type="submission" date="2023-01" db="EMBL/GenBank/DDBJ databases">
        <title>Genome assembly of the deep-sea coral Lophelia pertusa.</title>
        <authorList>
            <person name="Herrera S."/>
            <person name="Cordes E."/>
        </authorList>
    </citation>
    <scope>NUCLEOTIDE SEQUENCE</scope>
    <source>
        <strain evidence="4">USNM1676648</strain>
        <tissue evidence="4">Polyp</tissue>
    </source>
</reference>
<dbReference type="Proteomes" id="UP001163046">
    <property type="component" value="Unassembled WGS sequence"/>
</dbReference>
<dbReference type="OrthoDB" id="6284217at2759"/>
<organism evidence="4 5">
    <name type="scientific">Desmophyllum pertusum</name>
    <dbReference type="NCBI Taxonomy" id="174260"/>
    <lineage>
        <taxon>Eukaryota</taxon>
        <taxon>Metazoa</taxon>
        <taxon>Cnidaria</taxon>
        <taxon>Anthozoa</taxon>
        <taxon>Hexacorallia</taxon>
        <taxon>Scleractinia</taxon>
        <taxon>Caryophylliina</taxon>
        <taxon>Caryophylliidae</taxon>
        <taxon>Desmophyllum</taxon>
    </lineage>
</organism>
<dbReference type="GO" id="GO:0000987">
    <property type="term" value="F:cis-regulatory region sequence-specific DNA binding"/>
    <property type="evidence" value="ECO:0007669"/>
    <property type="project" value="TreeGrafter"/>
</dbReference>
<protein>
    <submittedName>
        <fullName evidence="4">snRNA transcription by RNA polymerase II</fullName>
    </submittedName>
</protein>
<keyword evidence="5" id="KW-1185">Reference proteome</keyword>
<dbReference type="EMBL" id="MU825886">
    <property type="protein sequence ID" value="KAJ7384554.1"/>
    <property type="molecule type" value="Genomic_DNA"/>
</dbReference>